<dbReference type="AlphaFoldDB" id="A0A261UN72"/>
<dbReference type="InterPro" id="IPR025691">
    <property type="entry name" value="GspL_pp_dom"/>
</dbReference>
<dbReference type="InterPro" id="IPR043129">
    <property type="entry name" value="ATPase_NBD"/>
</dbReference>
<name>A0A261UN72_9BORD</name>
<evidence type="ECO:0000313" key="4">
    <source>
        <dbReference type="Proteomes" id="UP000215767"/>
    </source>
</evidence>
<dbReference type="EMBL" id="NEVS01000004">
    <property type="protein sequence ID" value="OZI63085.1"/>
    <property type="molecule type" value="Genomic_DNA"/>
</dbReference>
<dbReference type="Proteomes" id="UP000215767">
    <property type="component" value="Unassembled WGS sequence"/>
</dbReference>
<evidence type="ECO:0000256" key="1">
    <source>
        <dbReference type="SAM" id="MobiDB-lite"/>
    </source>
</evidence>
<feature type="compositionally biased region" description="Low complexity" evidence="1">
    <location>
        <begin position="1"/>
        <end position="10"/>
    </location>
</feature>
<proteinExistence type="predicted"/>
<comment type="caution">
    <text evidence="3">The sequence shown here is derived from an EMBL/GenBank/DDBJ whole genome shotgun (WGS) entry which is preliminary data.</text>
</comment>
<feature type="domain" description="GspL periplasmic" evidence="2">
    <location>
        <begin position="219"/>
        <end position="321"/>
    </location>
</feature>
<feature type="region of interest" description="Disordered" evidence="1">
    <location>
        <begin position="332"/>
        <end position="357"/>
    </location>
</feature>
<dbReference type="Gene3D" id="3.30.420.380">
    <property type="match status" value="1"/>
</dbReference>
<feature type="region of interest" description="Disordered" evidence="1">
    <location>
        <begin position="1"/>
        <end position="31"/>
    </location>
</feature>
<organism evidence="3 4">
    <name type="scientific">Bordetella genomosp. 11</name>
    <dbReference type="NCBI Taxonomy" id="1416808"/>
    <lineage>
        <taxon>Bacteria</taxon>
        <taxon>Pseudomonadati</taxon>
        <taxon>Pseudomonadota</taxon>
        <taxon>Betaproteobacteria</taxon>
        <taxon>Burkholderiales</taxon>
        <taxon>Alcaligenaceae</taxon>
        <taxon>Bordetella</taxon>
    </lineage>
</organism>
<keyword evidence="4" id="KW-1185">Reference proteome</keyword>
<accession>A0A261UN72</accession>
<evidence type="ECO:0000313" key="3">
    <source>
        <dbReference type="EMBL" id="OZI63085.1"/>
    </source>
</evidence>
<protein>
    <recommendedName>
        <fullName evidence="2">GspL periplasmic domain-containing protein</fullName>
    </recommendedName>
</protein>
<evidence type="ECO:0000259" key="2">
    <source>
        <dbReference type="Pfam" id="PF12693"/>
    </source>
</evidence>
<gene>
    <name evidence="3" type="ORF">CAL28_28735</name>
</gene>
<sequence length="386" mass="40828">MVQPGRNRAAGPRHGRHARAAGTRRPVHEHRLDKGSELKTILRLALPPLRALNPDLEIPFVLLDRDRRVLRSGELALHELASAVPASRVEAILHPQDTVETRIALPPLRGARLHAAAIALVEPLTLSATDDLAIAFGPRDGDGQAHVAWASRAALERGWATLAQAGLEIAALYPTNAMLGPQAGHTDAPLSLPADARWQHPGPAWSLALPDLRPAAQGRSRWRGPLAWSAAALTVWVAGLNIHAAQLAAEGEALQRSVHDRVAAAFPELPLIVDPLKQAQQRVDALRAARSVASDSDFMPLAQAAAQMLPAGSFELSALAYQDGVLAIDRGDNAPGTVPREAGARPQNGPGPVLASSATGWKVAPARLADRLHASERAQVAAGSRP</sequence>
<dbReference type="SUPFAM" id="SSF53067">
    <property type="entry name" value="Actin-like ATPase domain"/>
    <property type="match status" value="1"/>
</dbReference>
<dbReference type="Pfam" id="PF12693">
    <property type="entry name" value="GspL_C"/>
    <property type="match status" value="1"/>
</dbReference>
<dbReference type="OrthoDB" id="7022366at2"/>
<reference evidence="4" key="1">
    <citation type="submission" date="2017-05" db="EMBL/GenBank/DDBJ databases">
        <title>Complete and WGS of Bordetella genogroups.</title>
        <authorList>
            <person name="Spilker T."/>
            <person name="Lipuma J."/>
        </authorList>
    </citation>
    <scope>NUCLEOTIDE SEQUENCE [LARGE SCALE GENOMIC DNA]</scope>
    <source>
        <strain evidence="4">AU8856</strain>
    </source>
</reference>